<proteinExistence type="predicted"/>
<accession>A0A286DP69</accession>
<name>A0A286DP69_9GAMM</name>
<organism evidence="1 2">
    <name type="scientific">Candidatus Pantoea floridensis</name>
    <dbReference type="NCBI Taxonomy" id="1938870"/>
    <lineage>
        <taxon>Bacteria</taxon>
        <taxon>Pseudomonadati</taxon>
        <taxon>Pseudomonadota</taxon>
        <taxon>Gammaproteobacteria</taxon>
        <taxon>Enterobacterales</taxon>
        <taxon>Erwiniaceae</taxon>
        <taxon>Pantoea</taxon>
    </lineage>
</organism>
<evidence type="ECO:0000313" key="2">
    <source>
        <dbReference type="Proteomes" id="UP000219271"/>
    </source>
</evidence>
<reference evidence="2" key="1">
    <citation type="submission" date="2017-09" db="EMBL/GenBank/DDBJ databases">
        <authorList>
            <person name="Varghese N."/>
            <person name="Submissions S."/>
        </authorList>
    </citation>
    <scope>NUCLEOTIDE SEQUENCE [LARGE SCALE GENOMIC DNA]</scope>
    <source>
        <strain evidence="2">JKS000234</strain>
    </source>
</reference>
<dbReference type="EMBL" id="OCMY01000002">
    <property type="protein sequence ID" value="SOD60436.1"/>
    <property type="molecule type" value="Genomic_DNA"/>
</dbReference>
<evidence type="ECO:0000313" key="1">
    <source>
        <dbReference type="EMBL" id="SOD60436.1"/>
    </source>
</evidence>
<sequence>MLVNKGTVSYKSDFVNSLFILKQTWRNVCQIT</sequence>
<dbReference type="AlphaFoldDB" id="A0A286DP69"/>
<gene>
    <name evidence="1" type="ORF">SAMN06273570_4698</name>
</gene>
<dbReference type="Proteomes" id="UP000219271">
    <property type="component" value="Unassembled WGS sequence"/>
</dbReference>
<protein>
    <submittedName>
        <fullName evidence="1">Uncharacterized protein</fullName>
    </submittedName>
</protein>
<keyword evidence="2" id="KW-1185">Reference proteome</keyword>